<reference evidence="3 4" key="1">
    <citation type="submission" date="2018-10" db="EMBL/GenBank/DDBJ databases">
        <title>Genome Sequence of Cohnella sp.</title>
        <authorList>
            <person name="Srinivasan S."/>
            <person name="Kim M.K."/>
        </authorList>
    </citation>
    <scope>NUCLEOTIDE SEQUENCE [LARGE SCALE GENOMIC DNA]</scope>
    <source>
        <strain evidence="3 4">18JY8-7</strain>
    </source>
</reference>
<dbReference type="InterPro" id="IPR007167">
    <property type="entry name" value="Fe-transptr_FeoA-like"/>
</dbReference>
<dbReference type="RefSeq" id="WP_123042037.1">
    <property type="nucleotide sequence ID" value="NZ_CP033433.1"/>
</dbReference>
<dbReference type="AlphaFoldDB" id="A0A3G3K0K0"/>
<evidence type="ECO:0000259" key="2">
    <source>
        <dbReference type="SMART" id="SM00899"/>
    </source>
</evidence>
<dbReference type="Proteomes" id="UP000269097">
    <property type="component" value="Chromosome"/>
</dbReference>
<name>A0A3G3K0K0_9BACL</name>
<dbReference type="InterPro" id="IPR038157">
    <property type="entry name" value="FeoA_core_dom"/>
</dbReference>
<dbReference type="SUPFAM" id="SSF50037">
    <property type="entry name" value="C-terminal domain of transcriptional repressors"/>
    <property type="match status" value="1"/>
</dbReference>
<dbReference type="Gene3D" id="2.30.30.90">
    <property type="match status" value="1"/>
</dbReference>
<protein>
    <submittedName>
        <fullName evidence="3">Ferrous iron transport protein A</fullName>
    </submittedName>
</protein>
<keyword evidence="1" id="KW-0408">Iron</keyword>
<dbReference type="InterPro" id="IPR008988">
    <property type="entry name" value="Transcriptional_repressor_C"/>
</dbReference>
<keyword evidence="4" id="KW-1185">Reference proteome</keyword>
<dbReference type="SMART" id="SM00899">
    <property type="entry name" value="FeoA"/>
    <property type="match status" value="1"/>
</dbReference>
<gene>
    <name evidence="3" type="ORF">EAV92_16025</name>
</gene>
<evidence type="ECO:0000313" key="3">
    <source>
        <dbReference type="EMBL" id="AYQ73953.1"/>
    </source>
</evidence>
<dbReference type="KEGG" id="coh:EAV92_16025"/>
<proteinExistence type="predicted"/>
<evidence type="ECO:0000256" key="1">
    <source>
        <dbReference type="ARBA" id="ARBA00023004"/>
    </source>
</evidence>
<organism evidence="3 4">
    <name type="scientific">Cohnella candidum</name>
    <dbReference type="NCBI Taxonomy" id="2674991"/>
    <lineage>
        <taxon>Bacteria</taxon>
        <taxon>Bacillati</taxon>
        <taxon>Bacillota</taxon>
        <taxon>Bacilli</taxon>
        <taxon>Bacillales</taxon>
        <taxon>Paenibacillaceae</taxon>
        <taxon>Cohnella</taxon>
    </lineage>
</organism>
<dbReference type="Pfam" id="PF04023">
    <property type="entry name" value="FeoA"/>
    <property type="match status" value="1"/>
</dbReference>
<dbReference type="EMBL" id="CP033433">
    <property type="protein sequence ID" value="AYQ73953.1"/>
    <property type="molecule type" value="Genomic_DNA"/>
</dbReference>
<dbReference type="InterPro" id="IPR052713">
    <property type="entry name" value="FeoA"/>
</dbReference>
<dbReference type="GO" id="GO:0046914">
    <property type="term" value="F:transition metal ion binding"/>
    <property type="evidence" value="ECO:0007669"/>
    <property type="project" value="InterPro"/>
</dbReference>
<evidence type="ECO:0000313" key="4">
    <source>
        <dbReference type="Proteomes" id="UP000269097"/>
    </source>
</evidence>
<sequence>MTLLEASFGSQVKVTGLDRVHTLVRRRLGDLGVMEGTVISLRKAMPFGGPCTIEVKGQWIAIRRKDAGHIFVEAVC</sequence>
<feature type="domain" description="Ferrous iron transporter FeoA-like" evidence="2">
    <location>
        <begin position="1"/>
        <end position="74"/>
    </location>
</feature>
<dbReference type="PANTHER" id="PTHR42954:SF1">
    <property type="entry name" value="FERROUS IRON TRANSPORTER FEOA DOMAIN-CONTAINING PROTEIN"/>
    <property type="match status" value="1"/>
</dbReference>
<dbReference type="PANTHER" id="PTHR42954">
    <property type="entry name" value="FE(2+) TRANSPORT PROTEIN A"/>
    <property type="match status" value="1"/>
</dbReference>
<accession>A0A3G3K0K0</accession>